<dbReference type="OrthoDB" id="980645at2"/>
<protein>
    <submittedName>
        <fullName evidence="1">Uncharacterized protein</fullName>
    </submittedName>
</protein>
<name>A0A1B8TUA8_9FLAO</name>
<reference evidence="2" key="1">
    <citation type="submission" date="2016-02" db="EMBL/GenBank/DDBJ databases">
        <title>Paenibacillus sp. LPB0068, isolated from Crassostrea gigas.</title>
        <authorList>
            <person name="Shin S.-K."/>
            <person name="Yi H."/>
        </authorList>
    </citation>
    <scope>NUCLEOTIDE SEQUENCE [LARGE SCALE GENOMIC DNA]</scope>
    <source>
        <strain evidence="2">KCTC 23969</strain>
    </source>
</reference>
<dbReference type="AlphaFoldDB" id="A0A1B8TUA8"/>
<keyword evidence="2" id="KW-1185">Reference proteome</keyword>
<dbReference type="STRING" id="996801.BW723_05585"/>
<comment type="caution">
    <text evidence="1">The sequence shown here is derived from an EMBL/GenBank/DDBJ whole genome shotgun (WGS) entry which is preliminary data.</text>
</comment>
<proteinExistence type="predicted"/>
<dbReference type="EMBL" id="LSFL01000035">
    <property type="protein sequence ID" value="OBY63182.1"/>
    <property type="molecule type" value="Genomic_DNA"/>
</dbReference>
<organism evidence="1 2">
    <name type="scientific">Polaribacter reichenbachii</name>
    <dbReference type="NCBI Taxonomy" id="996801"/>
    <lineage>
        <taxon>Bacteria</taxon>
        <taxon>Pseudomonadati</taxon>
        <taxon>Bacteroidota</taxon>
        <taxon>Flavobacteriia</taxon>
        <taxon>Flavobacteriales</taxon>
        <taxon>Flavobacteriaceae</taxon>
    </lineage>
</organism>
<dbReference type="Proteomes" id="UP000092612">
    <property type="component" value="Unassembled WGS sequence"/>
</dbReference>
<accession>A0A1B8TUA8</accession>
<evidence type="ECO:0000313" key="1">
    <source>
        <dbReference type="EMBL" id="OBY63182.1"/>
    </source>
</evidence>
<dbReference type="RefSeq" id="WP_068361084.1">
    <property type="nucleotide sequence ID" value="NZ_CP019337.1"/>
</dbReference>
<gene>
    <name evidence="1" type="ORF">LPB301_10125</name>
</gene>
<evidence type="ECO:0000313" key="2">
    <source>
        <dbReference type="Proteomes" id="UP000092612"/>
    </source>
</evidence>
<dbReference type="KEGG" id="prn:BW723_05585"/>
<sequence>MQCNGKCHLAKQISTDINTSDDDVKGLNIITDAFFPVFLQKNDEFTAKYLDRFHKKTIRNKNSLHSYAHLNKLEQPPDFLS</sequence>